<dbReference type="KEGG" id="blq:L21SP5_03074"/>
<protein>
    <recommendedName>
        <fullName evidence="4">Lipoprotein</fullName>
    </recommendedName>
</protein>
<dbReference type="STRING" id="1307839.L21SP5_03074"/>
<keyword evidence="1" id="KW-0732">Signal</keyword>
<dbReference type="Proteomes" id="UP000064893">
    <property type="component" value="Chromosome"/>
</dbReference>
<evidence type="ECO:0000313" key="2">
    <source>
        <dbReference type="EMBL" id="ALO16694.1"/>
    </source>
</evidence>
<organism evidence="2 3">
    <name type="scientific">Salinivirga cyanobacteriivorans</name>
    <dbReference type="NCBI Taxonomy" id="1307839"/>
    <lineage>
        <taxon>Bacteria</taxon>
        <taxon>Pseudomonadati</taxon>
        <taxon>Bacteroidota</taxon>
        <taxon>Bacteroidia</taxon>
        <taxon>Bacteroidales</taxon>
        <taxon>Salinivirgaceae</taxon>
        <taxon>Salinivirga</taxon>
    </lineage>
</organism>
<dbReference type="RefSeq" id="WP_057954046.1">
    <property type="nucleotide sequence ID" value="NZ_CP013118.1"/>
</dbReference>
<gene>
    <name evidence="2" type="ORF">L21SP5_03074</name>
</gene>
<name>A0A0S2I2X7_9BACT</name>
<evidence type="ECO:0000313" key="3">
    <source>
        <dbReference type="Proteomes" id="UP000064893"/>
    </source>
</evidence>
<feature type="chain" id="PRO_5006599512" description="Lipoprotein" evidence="1">
    <location>
        <begin position="20"/>
        <end position="174"/>
    </location>
</feature>
<feature type="signal peptide" evidence="1">
    <location>
        <begin position="1"/>
        <end position="19"/>
    </location>
</feature>
<dbReference type="EMBL" id="CP013118">
    <property type="protein sequence ID" value="ALO16694.1"/>
    <property type="molecule type" value="Genomic_DNA"/>
</dbReference>
<evidence type="ECO:0008006" key="4">
    <source>
        <dbReference type="Google" id="ProtNLM"/>
    </source>
</evidence>
<proteinExistence type="predicted"/>
<accession>A0A0S2I2X7</accession>
<dbReference type="AlphaFoldDB" id="A0A0S2I2X7"/>
<keyword evidence="3" id="KW-1185">Reference proteome</keyword>
<reference evidence="2 3" key="1">
    <citation type="submission" date="2015-11" db="EMBL/GenBank/DDBJ databases">
        <title>Description and complete genome sequence of a novel strain predominating in hypersaline microbial mats and representing a new family of the Bacteriodetes phylum.</title>
        <authorList>
            <person name="Spring S."/>
            <person name="Bunk B."/>
            <person name="Sproer C."/>
            <person name="Klenk H.-P."/>
        </authorList>
    </citation>
    <scope>NUCLEOTIDE SEQUENCE [LARGE SCALE GENOMIC DNA]</scope>
    <source>
        <strain evidence="2 3">L21-Spi-D4</strain>
    </source>
</reference>
<dbReference type="PROSITE" id="PS51257">
    <property type="entry name" value="PROKAR_LIPOPROTEIN"/>
    <property type="match status" value="1"/>
</dbReference>
<sequence precursor="true">MKKTAFILSLTFSLVLLFAACEQEQIKTQGEEELQLTSPTGFKAANSISELKTLIGLNVNDNLTSIEYLESDKANAAIVTFVKANSKTKRTVAIGKGKIHFESNNLIYKKLSPANQKAQNGGSWIISCTGTGDCNNCTVQGTVDADGNLNFSCSDSCCDMEVKTNNEATYNIGD</sequence>
<evidence type="ECO:0000256" key="1">
    <source>
        <dbReference type="SAM" id="SignalP"/>
    </source>
</evidence>
<dbReference type="PATRIC" id="fig|1307839.3.peg.3236"/>